<keyword evidence="2" id="KW-1185">Reference proteome</keyword>
<protein>
    <submittedName>
        <fullName evidence="1">Uncharacterized protein</fullName>
    </submittedName>
</protein>
<evidence type="ECO:0000313" key="1">
    <source>
        <dbReference type="EMBL" id="VDO69857.1"/>
    </source>
</evidence>
<sequence>MEAGDQQLVHTTLVPLGYWGPCAPLVWNPVKAPYIRFSSSHFRKQHLLREGRFDEHIINTKELLSNILKMEDELHRRLTDLATNVNDLHDQAKKELLTAQYLRNQTNEIEKILNGIEKRVSLFCVYFKLIYLYMTDVIYCLVP</sequence>
<dbReference type="AlphaFoldDB" id="A0A183LQX6"/>
<accession>A0A183LQX6</accession>
<gene>
    <name evidence="1" type="ORF">SMRZ_LOCUS6201</name>
</gene>
<dbReference type="EMBL" id="UZAI01002268">
    <property type="protein sequence ID" value="VDO69857.1"/>
    <property type="molecule type" value="Genomic_DNA"/>
</dbReference>
<reference evidence="1 2" key="1">
    <citation type="submission" date="2018-11" db="EMBL/GenBank/DDBJ databases">
        <authorList>
            <consortium name="Pathogen Informatics"/>
        </authorList>
    </citation>
    <scope>NUCLEOTIDE SEQUENCE [LARGE SCALE GENOMIC DNA]</scope>
    <source>
        <strain evidence="1 2">Zambia</strain>
    </source>
</reference>
<organism evidence="1 2">
    <name type="scientific">Schistosoma margrebowiei</name>
    <dbReference type="NCBI Taxonomy" id="48269"/>
    <lineage>
        <taxon>Eukaryota</taxon>
        <taxon>Metazoa</taxon>
        <taxon>Spiralia</taxon>
        <taxon>Lophotrochozoa</taxon>
        <taxon>Platyhelminthes</taxon>
        <taxon>Trematoda</taxon>
        <taxon>Digenea</taxon>
        <taxon>Strigeidida</taxon>
        <taxon>Schistosomatoidea</taxon>
        <taxon>Schistosomatidae</taxon>
        <taxon>Schistosoma</taxon>
    </lineage>
</organism>
<proteinExistence type="predicted"/>
<evidence type="ECO:0000313" key="2">
    <source>
        <dbReference type="Proteomes" id="UP000277204"/>
    </source>
</evidence>
<name>A0A183LQX6_9TREM</name>
<dbReference type="Proteomes" id="UP000277204">
    <property type="component" value="Unassembled WGS sequence"/>
</dbReference>